<dbReference type="GO" id="GO:0071555">
    <property type="term" value="P:cell wall organization"/>
    <property type="evidence" value="ECO:0007669"/>
    <property type="project" value="TreeGrafter"/>
</dbReference>
<protein>
    <recommendedName>
        <fullName evidence="3">Penicillin-binding protein transpeptidase domain-containing protein</fullName>
    </recommendedName>
</protein>
<feature type="domain" description="Penicillin-binding protein transpeptidase" evidence="3">
    <location>
        <begin position="1"/>
        <end position="123"/>
    </location>
</feature>
<name>X1EE75_9ZZZZ</name>
<comment type="caution">
    <text evidence="4">The sequence shown here is derived from an EMBL/GenBank/DDBJ whole genome shotgun (WGS) entry which is preliminary data.</text>
</comment>
<dbReference type="InterPro" id="IPR001460">
    <property type="entry name" value="PCN-bd_Tpept"/>
</dbReference>
<evidence type="ECO:0000259" key="3">
    <source>
        <dbReference type="Pfam" id="PF00905"/>
    </source>
</evidence>
<evidence type="ECO:0000256" key="1">
    <source>
        <dbReference type="ARBA" id="ARBA00004370"/>
    </source>
</evidence>
<evidence type="ECO:0000313" key="4">
    <source>
        <dbReference type="EMBL" id="GAH06953.1"/>
    </source>
</evidence>
<organism evidence="4">
    <name type="scientific">marine sediment metagenome</name>
    <dbReference type="NCBI Taxonomy" id="412755"/>
    <lineage>
        <taxon>unclassified sequences</taxon>
        <taxon>metagenomes</taxon>
        <taxon>ecological metagenomes</taxon>
    </lineage>
</organism>
<evidence type="ECO:0000256" key="2">
    <source>
        <dbReference type="ARBA" id="ARBA00023136"/>
    </source>
</evidence>
<accession>X1EE75</accession>
<dbReference type="Gene3D" id="3.40.710.10">
    <property type="entry name" value="DD-peptidase/beta-lactamase superfamily"/>
    <property type="match status" value="1"/>
</dbReference>
<dbReference type="SUPFAM" id="SSF56601">
    <property type="entry name" value="beta-lactamase/transpeptidase-like"/>
    <property type="match status" value="1"/>
</dbReference>
<dbReference type="PANTHER" id="PTHR30627">
    <property type="entry name" value="PEPTIDOGLYCAN D,D-TRANSPEPTIDASE"/>
    <property type="match status" value="1"/>
</dbReference>
<proteinExistence type="predicted"/>
<feature type="non-terminal residue" evidence="4">
    <location>
        <position position="1"/>
    </location>
</feature>
<reference evidence="4" key="1">
    <citation type="journal article" date="2014" name="Front. Microbiol.">
        <title>High frequency of phylogenetically diverse reductive dehalogenase-homologous genes in deep subseafloor sedimentary metagenomes.</title>
        <authorList>
            <person name="Kawai M."/>
            <person name="Futagami T."/>
            <person name="Toyoda A."/>
            <person name="Takaki Y."/>
            <person name="Nishi S."/>
            <person name="Hori S."/>
            <person name="Arai W."/>
            <person name="Tsubouchi T."/>
            <person name="Morono Y."/>
            <person name="Uchiyama I."/>
            <person name="Ito T."/>
            <person name="Fujiyama A."/>
            <person name="Inagaki F."/>
            <person name="Takami H."/>
        </authorList>
    </citation>
    <scope>NUCLEOTIDE SEQUENCE</scope>
    <source>
        <strain evidence="4">Expedition CK06-06</strain>
    </source>
</reference>
<keyword evidence="2" id="KW-0472">Membrane</keyword>
<comment type="subcellular location">
    <subcellularLocation>
        <location evidence="1">Membrane</location>
    </subcellularLocation>
</comment>
<dbReference type="InterPro" id="IPR012338">
    <property type="entry name" value="Beta-lactam/transpept-like"/>
</dbReference>
<dbReference type="GO" id="GO:0008658">
    <property type="term" value="F:penicillin binding"/>
    <property type="evidence" value="ECO:0007669"/>
    <property type="project" value="InterPro"/>
</dbReference>
<dbReference type="GO" id="GO:0005886">
    <property type="term" value="C:plasma membrane"/>
    <property type="evidence" value="ECO:0007669"/>
    <property type="project" value="TreeGrafter"/>
</dbReference>
<dbReference type="AlphaFoldDB" id="X1EE75"/>
<dbReference type="InterPro" id="IPR050515">
    <property type="entry name" value="Beta-lactam/transpept"/>
</dbReference>
<dbReference type="PANTHER" id="PTHR30627:SF1">
    <property type="entry name" value="PEPTIDOGLYCAN D,D-TRANSPEPTIDASE FTSI"/>
    <property type="match status" value="1"/>
</dbReference>
<sequence length="140" mass="15258">IANGGKLVKPYLIASPDEVIETQPRVISPKTASQLTAMLVSSVENGYAKRAKIPGYYIAGKTGTSQIPFSNLGINKSGYSDKTWQSFIGFAPAFDPEFLILVKLDNPKAQVAGVSTTLVAHDLIKYIIDYYQIPPDYESD</sequence>
<gene>
    <name evidence="4" type="ORF">S01H4_60934</name>
</gene>
<dbReference type="Pfam" id="PF00905">
    <property type="entry name" value="Transpeptidase"/>
    <property type="match status" value="1"/>
</dbReference>
<dbReference type="EMBL" id="BART01036029">
    <property type="protein sequence ID" value="GAH06953.1"/>
    <property type="molecule type" value="Genomic_DNA"/>
</dbReference>